<organism evidence="2 3">
    <name type="scientific">Schistosoma mattheei</name>
    <dbReference type="NCBI Taxonomy" id="31246"/>
    <lineage>
        <taxon>Eukaryota</taxon>
        <taxon>Metazoa</taxon>
        <taxon>Spiralia</taxon>
        <taxon>Lophotrochozoa</taxon>
        <taxon>Platyhelminthes</taxon>
        <taxon>Trematoda</taxon>
        <taxon>Digenea</taxon>
        <taxon>Strigeidida</taxon>
        <taxon>Schistosomatoidea</taxon>
        <taxon>Schistosomatidae</taxon>
        <taxon>Schistosoma</taxon>
    </lineage>
</organism>
<dbReference type="Proteomes" id="UP000050791">
    <property type="component" value="Unassembled WGS sequence"/>
</dbReference>
<dbReference type="InterPro" id="IPR036691">
    <property type="entry name" value="Endo/exonu/phosph_ase_sf"/>
</dbReference>
<evidence type="ECO:0000313" key="3">
    <source>
        <dbReference type="WBParaSite" id="SMTH1_63170.1"/>
    </source>
</evidence>
<reference evidence="3" key="1">
    <citation type="submission" date="2023-11" db="UniProtKB">
        <authorList>
            <consortium name="WormBaseParasite"/>
        </authorList>
    </citation>
    <scope>IDENTIFICATION</scope>
</reference>
<dbReference type="Gene3D" id="3.60.10.10">
    <property type="entry name" value="Endonuclease/exonuclease/phosphatase"/>
    <property type="match status" value="1"/>
</dbReference>
<dbReference type="PANTHER" id="PTHR33395:SF22">
    <property type="entry name" value="REVERSE TRANSCRIPTASE DOMAIN-CONTAINING PROTEIN"/>
    <property type="match status" value="1"/>
</dbReference>
<dbReference type="Pfam" id="PF14529">
    <property type="entry name" value="Exo_endo_phos_2"/>
    <property type="match status" value="1"/>
</dbReference>
<dbReference type="PANTHER" id="PTHR33395">
    <property type="entry name" value="TRANSCRIPTASE, PUTATIVE-RELATED-RELATED"/>
    <property type="match status" value="1"/>
</dbReference>
<dbReference type="AlphaFoldDB" id="A0AA85BK24"/>
<dbReference type="WBParaSite" id="SMTH1_63170.1">
    <property type="protein sequence ID" value="SMTH1_63170.1"/>
    <property type="gene ID" value="SMTH1_63170"/>
</dbReference>
<dbReference type="GO" id="GO:0031012">
    <property type="term" value="C:extracellular matrix"/>
    <property type="evidence" value="ECO:0007669"/>
    <property type="project" value="TreeGrafter"/>
</dbReference>
<dbReference type="SUPFAM" id="SSF56219">
    <property type="entry name" value="DNase I-like"/>
    <property type="match status" value="1"/>
</dbReference>
<sequence>MKNIQSLTSNSSYTREGYDDFIRDTLTHFNLVGHLLNICLINARSICNKKTDLALFVSIYQPSVIMISEAWTNSNISDRSISLDNYSLYRSDRLNGRGGGCLIYAHSSLNSLLCDMPELNKLKDSVWIVLKPLNSVTLLLGCVYRQPNASIDEIAVLSEVFTLASSLSFTGKLICGDFNMPEISWLPVKAPRRYESFIECLELGQWTQYVDSPTRHQNILDLVFTSGLIPNTLYIGKKFPGSDHNIVICSLNVKTTTDRSKTVTLRRNYRKVDWNNFHNYLRSTDWRTFFTSNNTDTLTNIFYHNIKSIINNTAPLEYCKPTFSKDLYIPVSTRRRLQRHCTRFHNLNDFSSLVTMTEILVRTEAISKQKAVAQEKRAVEFNNNSSAVSQSVSNNVEL</sequence>
<protein>
    <recommendedName>
        <fullName evidence="1">Endonuclease/exonuclease/phosphatase domain-containing protein</fullName>
    </recommendedName>
</protein>
<dbReference type="GO" id="GO:0061343">
    <property type="term" value="P:cell adhesion involved in heart morphogenesis"/>
    <property type="evidence" value="ECO:0007669"/>
    <property type="project" value="TreeGrafter"/>
</dbReference>
<dbReference type="GO" id="GO:0007508">
    <property type="term" value="P:larval heart development"/>
    <property type="evidence" value="ECO:0007669"/>
    <property type="project" value="TreeGrafter"/>
</dbReference>
<evidence type="ECO:0000313" key="2">
    <source>
        <dbReference type="Proteomes" id="UP000050791"/>
    </source>
</evidence>
<name>A0AA85BK24_9TREM</name>
<dbReference type="GO" id="GO:0003824">
    <property type="term" value="F:catalytic activity"/>
    <property type="evidence" value="ECO:0007669"/>
    <property type="project" value="InterPro"/>
</dbReference>
<feature type="domain" description="Endonuclease/exonuclease/phosphatase" evidence="1">
    <location>
        <begin position="141"/>
        <end position="247"/>
    </location>
</feature>
<accession>A0AA85BK24</accession>
<proteinExistence type="predicted"/>
<evidence type="ECO:0000259" key="1">
    <source>
        <dbReference type="Pfam" id="PF14529"/>
    </source>
</evidence>
<dbReference type="InterPro" id="IPR005135">
    <property type="entry name" value="Endo/exonuclease/phosphatase"/>
</dbReference>